<feature type="compositionally biased region" description="Polar residues" evidence="2">
    <location>
        <begin position="166"/>
        <end position="177"/>
    </location>
</feature>
<feature type="compositionally biased region" description="Low complexity" evidence="2">
    <location>
        <begin position="40"/>
        <end position="60"/>
    </location>
</feature>
<gene>
    <name evidence="3" type="ORF">A9Z42_0008910</name>
</gene>
<evidence type="ECO:0000313" key="4">
    <source>
        <dbReference type="Proteomes" id="UP000219286"/>
    </source>
</evidence>
<proteinExistence type="predicted"/>
<dbReference type="AlphaFoldDB" id="A0A2H2YXP4"/>
<feature type="compositionally biased region" description="Low complexity" evidence="2">
    <location>
        <begin position="128"/>
        <end position="139"/>
    </location>
</feature>
<reference evidence="3 4" key="1">
    <citation type="journal article" date="2015" name="Genome Announc.">
        <title>Genome sequence and annotation of Trichoderma parareesei, the ancestor of the cellulase producer Trichoderma reesei.</title>
        <authorList>
            <person name="Yang D."/>
            <person name="Pomraning K."/>
            <person name="Kopchinskiy A."/>
            <person name="Karimi Aghcheh R."/>
            <person name="Atanasova L."/>
            <person name="Chenthamara K."/>
            <person name="Baker S.E."/>
            <person name="Zhang R."/>
            <person name="Shen Q."/>
            <person name="Freitag M."/>
            <person name="Kubicek C.P."/>
            <person name="Druzhinina I.S."/>
        </authorList>
    </citation>
    <scope>NUCLEOTIDE SEQUENCE [LARGE SCALE GENOMIC DNA]</scope>
    <source>
        <strain evidence="3 4">CBS 125925</strain>
    </source>
</reference>
<feature type="region of interest" description="Disordered" evidence="2">
    <location>
        <begin position="442"/>
        <end position="476"/>
    </location>
</feature>
<evidence type="ECO:0000313" key="3">
    <source>
        <dbReference type="EMBL" id="OTA00649.1"/>
    </source>
</evidence>
<dbReference type="EMBL" id="LFMI01000126">
    <property type="protein sequence ID" value="OTA00649.1"/>
    <property type="molecule type" value="Genomic_DNA"/>
</dbReference>
<accession>A0A2H2YXP4</accession>
<evidence type="ECO:0000256" key="2">
    <source>
        <dbReference type="SAM" id="MobiDB-lite"/>
    </source>
</evidence>
<feature type="compositionally biased region" description="Low complexity" evidence="2">
    <location>
        <begin position="10"/>
        <end position="26"/>
    </location>
</feature>
<feature type="compositionally biased region" description="Basic and acidic residues" evidence="2">
    <location>
        <begin position="183"/>
        <end position="194"/>
    </location>
</feature>
<feature type="coiled-coil region" evidence="1">
    <location>
        <begin position="301"/>
        <end position="374"/>
    </location>
</feature>
<feature type="compositionally biased region" description="Low complexity" evidence="2">
    <location>
        <begin position="195"/>
        <end position="225"/>
    </location>
</feature>
<comment type="caution">
    <text evidence="3">The sequence shown here is derived from an EMBL/GenBank/DDBJ whole genome shotgun (WGS) entry which is preliminary data.</text>
</comment>
<dbReference type="OrthoDB" id="5377009at2759"/>
<keyword evidence="1" id="KW-0175">Coiled coil</keyword>
<keyword evidence="4" id="KW-1185">Reference proteome</keyword>
<sequence>MGSSTVTPGQGYQHQPAQQQQRQQTQTPPLSPSLSFAPDSPSTPRAATTFTATPTPRATSNPRLSVDRRDALYAVGPASPPKKHSPLRQSTTISYQDHAGRPDLPPFLKPRHNTKLPRGHSRSRSEVANNATTSNTTSNIPLPVGQAPETLSIVASTPPSLHPQDSRNPPFSATRRTSLGEVGQDRRVLDRDDSSSNSSNNDNNSSNNSSNNSNTAASPSSPSSVRSSALSFIASRMPAMKALAPAPVVVSKSDDELLNLNIEASLFPNGAPPDGQAFSPAAFKNLQQTATGLLKKFQTAYHRQAQTIQELMAEKEAQDDEKAEADTRTRHLKMQLEGMAQKLADTEGVMQALMEELNKEKRLRMEERANARDKFLTPSEGSISEDLCVEEDQQQRKRGWRRSGETSKTDFSFETDEDSVEAASIFSRPRSPTLTALSVISDVESPAPPGPPSRTSTFGGGANGPAPSRVLRGSQPPQMTTFQKLFKGISGDPNRDINGCRNCQGQDASIAWDTVGLLKAENKTLKERVSELEVAVEEVLDVVNGVGQ</sequence>
<name>A0A2H2YXP4_TRIPA</name>
<feature type="compositionally biased region" description="Basic residues" evidence="2">
    <location>
        <begin position="109"/>
        <end position="122"/>
    </location>
</feature>
<feature type="region of interest" description="Disordered" evidence="2">
    <location>
        <begin position="383"/>
        <end position="426"/>
    </location>
</feature>
<protein>
    <submittedName>
        <fullName evidence="3">Uncharacterized protein</fullName>
    </submittedName>
</protein>
<feature type="region of interest" description="Disordered" evidence="2">
    <location>
        <begin position="1"/>
        <end position="225"/>
    </location>
</feature>
<organism evidence="3 4">
    <name type="scientific">Trichoderma parareesei</name>
    <name type="common">Filamentous fungus</name>
    <dbReference type="NCBI Taxonomy" id="858221"/>
    <lineage>
        <taxon>Eukaryota</taxon>
        <taxon>Fungi</taxon>
        <taxon>Dikarya</taxon>
        <taxon>Ascomycota</taxon>
        <taxon>Pezizomycotina</taxon>
        <taxon>Sordariomycetes</taxon>
        <taxon>Hypocreomycetidae</taxon>
        <taxon>Hypocreales</taxon>
        <taxon>Hypocreaceae</taxon>
        <taxon>Trichoderma</taxon>
    </lineage>
</organism>
<evidence type="ECO:0000256" key="1">
    <source>
        <dbReference type="SAM" id="Coils"/>
    </source>
</evidence>
<feature type="coiled-coil region" evidence="1">
    <location>
        <begin position="515"/>
        <end position="542"/>
    </location>
</feature>
<dbReference type="Proteomes" id="UP000219286">
    <property type="component" value="Unassembled WGS sequence"/>
</dbReference>